<evidence type="ECO:0000313" key="1">
    <source>
        <dbReference type="EMBL" id="KIN05868.1"/>
    </source>
</evidence>
<name>A0A0C3DUT8_OIDMZ</name>
<gene>
    <name evidence="1" type="ORF">OIDMADRAFT_17038</name>
</gene>
<proteinExistence type="predicted"/>
<keyword evidence="2" id="KW-1185">Reference proteome</keyword>
<protein>
    <submittedName>
        <fullName evidence="1">Uncharacterized protein</fullName>
    </submittedName>
</protein>
<reference evidence="1 2" key="1">
    <citation type="submission" date="2014-04" db="EMBL/GenBank/DDBJ databases">
        <authorList>
            <consortium name="DOE Joint Genome Institute"/>
            <person name="Kuo A."/>
            <person name="Martino E."/>
            <person name="Perotto S."/>
            <person name="Kohler A."/>
            <person name="Nagy L.G."/>
            <person name="Floudas D."/>
            <person name="Copeland A."/>
            <person name="Barry K.W."/>
            <person name="Cichocki N."/>
            <person name="Veneault-Fourrey C."/>
            <person name="LaButti K."/>
            <person name="Lindquist E.A."/>
            <person name="Lipzen A."/>
            <person name="Lundell T."/>
            <person name="Morin E."/>
            <person name="Murat C."/>
            <person name="Sun H."/>
            <person name="Tunlid A."/>
            <person name="Henrissat B."/>
            <person name="Grigoriev I.V."/>
            <person name="Hibbett D.S."/>
            <person name="Martin F."/>
            <person name="Nordberg H.P."/>
            <person name="Cantor M.N."/>
            <person name="Hua S.X."/>
        </authorList>
    </citation>
    <scope>NUCLEOTIDE SEQUENCE [LARGE SCALE GENOMIC DNA]</scope>
    <source>
        <strain evidence="1 2">Zn</strain>
    </source>
</reference>
<organism evidence="1 2">
    <name type="scientific">Oidiodendron maius (strain Zn)</name>
    <dbReference type="NCBI Taxonomy" id="913774"/>
    <lineage>
        <taxon>Eukaryota</taxon>
        <taxon>Fungi</taxon>
        <taxon>Dikarya</taxon>
        <taxon>Ascomycota</taxon>
        <taxon>Pezizomycotina</taxon>
        <taxon>Leotiomycetes</taxon>
        <taxon>Leotiomycetes incertae sedis</taxon>
        <taxon>Myxotrichaceae</taxon>
        <taxon>Oidiodendron</taxon>
    </lineage>
</organism>
<sequence>MIRKVESEDEIIVASEGFIWPERLIKLPIRAAVVSHIVEQVEEIKVEEVSDEEDG</sequence>
<dbReference type="EMBL" id="KN832871">
    <property type="protein sequence ID" value="KIN05868.1"/>
    <property type="molecule type" value="Genomic_DNA"/>
</dbReference>
<accession>A0A0C3DUT8</accession>
<dbReference type="InParanoid" id="A0A0C3DUT8"/>
<dbReference type="Proteomes" id="UP000054321">
    <property type="component" value="Unassembled WGS sequence"/>
</dbReference>
<reference evidence="2" key="2">
    <citation type="submission" date="2015-01" db="EMBL/GenBank/DDBJ databases">
        <title>Evolutionary Origins and Diversification of the Mycorrhizal Mutualists.</title>
        <authorList>
            <consortium name="DOE Joint Genome Institute"/>
            <consortium name="Mycorrhizal Genomics Consortium"/>
            <person name="Kohler A."/>
            <person name="Kuo A."/>
            <person name="Nagy L.G."/>
            <person name="Floudas D."/>
            <person name="Copeland A."/>
            <person name="Barry K.W."/>
            <person name="Cichocki N."/>
            <person name="Veneault-Fourrey C."/>
            <person name="LaButti K."/>
            <person name="Lindquist E.A."/>
            <person name="Lipzen A."/>
            <person name="Lundell T."/>
            <person name="Morin E."/>
            <person name="Murat C."/>
            <person name="Riley R."/>
            <person name="Ohm R."/>
            <person name="Sun H."/>
            <person name="Tunlid A."/>
            <person name="Henrissat B."/>
            <person name="Grigoriev I.V."/>
            <person name="Hibbett D.S."/>
            <person name="Martin F."/>
        </authorList>
    </citation>
    <scope>NUCLEOTIDE SEQUENCE [LARGE SCALE GENOMIC DNA]</scope>
    <source>
        <strain evidence="2">Zn</strain>
    </source>
</reference>
<evidence type="ECO:0000313" key="2">
    <source>
        <dbReference type="Proteomes" id="UP000054321"/>
    </source>
</evidence>
<dbReference type="AlphaFoldDB" id="A0A0C3DUT8"/>
<dbReference type="HOGENOM" id="CLU_3032983_0_0_1"/>